<organism evidence="2 3">
    <name type="scientific">Psychrobacillus lasiicapitis</name>
    <dbReference type="NCBI Taxonomy" id="1636719"/>
    <lineage>
        <taxon>Bacteria</taxon>
        <taxon>Bacillati</taxon>
        <taxon>Bacillota</taxon>
        <taxon>Bacilli</taxon>
        <taxon>Bacillales</taxon>
        <taxon>Bacillaceae</taxon>
        <taxon>Psychrobacillus</taxon>
    </lineage>
</organism>
<accession>A0A544T8Q7</accession>
<comment type="caution">
    <text evidence="2">The sequence shown here is derived from an EMBL/GenBank/DDBJ whole genome shotgun (WGS) entry which is preliminary data.</text>
</comment>
<evidence type="ECO:0000256" key="1">
    <source>
        <dbReference type="SAM" id="Phobius"/>
    </source>
</evidence>
<feature type="transmembrane region" description="Helical" evidence="1">
    <location>
        <begin position="20"/>
        <end position="40"/>
    </location>
</feature>
<feature type="transmembrane region" description="Helical" evidence="1">
    <location>
        <begin position="46"/>
        <end position="63"/>
    </location>
</feature>
<evidence type="ECO:0000313" key="3">
    <source>
        <dbReference type="Proteomes" id="UP000317316"/>
    </source>
</evidence>
<dbReference type="Proteomes" id="UP000317316">
    <property type="component" value="Unassembled WGS sequence"/>
</dbReference>
<dbReference type="AlphaFoldDB" id="A0A544T8Q7"/>
<proteinExistence type="predicted"/>
<sequence>MKRKGYNPYLLPDWLRKTRFYCKGFIIPICGFQLIRVLIVPTTWDFLLLVLLLLICFLFYRDII</sequence>
<reference evidence="2 3" key="1">
    <citation type="submission" date="2019-05" db="EMBL/GenBank/DDBJ databases">
        <title>Psychrobacillus vulpis sp. nov., a new species isolated from feces of a red fox that inhabits in The Tablas de Daimiel Natural Park, Albacete, Spain.</title>
        <authorList>
            <person name="Rodriguez M."/>
            <person name="Reina J.C."/>
            <person name="Bejar V."/>
            <person name="Llamas I."/>
        </authorList>
    </citation>
    <scope>NUCLEOTIDE SEQUENCE [LARGE SCALE GENOMIC DNA]</scope>
    <source>
        <strain evidence="2 3">NEAU-3TGS17</strain>
    </source>
</reference>
<keyword evidence="1" id="KW-1133">Transmembrane helix</keyword>
<gene>
    <name evidence="2" type="ORF">FG382_09425</name>
</gene>
<dbReference type="EMBL" id="VDGH01000005">
    <property type="protein sequence ID" value="TQR13824.1"/>
    <property type="molecule type" value="Genomic_DNA"/>
</dbReference>
<keyword evidence="1" id="KW-0472">Membrane</keyword>
<evidence type="ECO:0000313" key="2">
    <source>
        <dbReference type="EMBL" id="TQR13824.1"/>
    </source>
</evidence>
<keyword evidence="1" id="KW-0812">Transmembrane</keyword>
<dbReference type="OrthoDB" id="2456214at2"/>
<name>A0A544T8Q7_9BACI</name>
<protein>
    <submittedName>
        <fullName evidence="2">Uncharacterized protein</fullName>
    </submittedName>
</protein>
<keyword evidence="3" id="KW-1185">Reference proteome</keyword>